<dbReference type="SUPFAM" id="SSF88723">
    <property type="entry name" value="PIN domain-like"/>
    <property type="match status" value="1"/>
</dbReference>
<dbReference type="InterPro" id="IPR029060">
    <property type="entry name" value="PIN-like_dom_sf"/>
</dbReference>
<evidence type="ECO:0000256" key="4">
    <source>
        <dbReference type="ARBA" id="ARBA00022723"/>
    </source>
</evidence>
<evidence type="ECO:0000313" key="11">
    <source>
        <dbReference type="Proteomes" id="UP000244913"/>
    </source>
</evidence>
<keyword evidence="3 8" id="KW-0540">Nuclease</keyword>
<keyword evidence="8" id="KW-0800">Toxin</keyword>
<evidence type="ECO:0000256" key="2">
    <source>
        <dbReference type="ARBA" id="ARBA00022649"/>
    </source>
</evidence>
<organism evidence="10 11">
    <name type="scientific">Caulobacter radicis</name>
    <dbReference type="NCBI Taxonomy" id="2172650"/>
    <lineage>
        <taxon>Bacteria</taxon>
        <taxon>Pseudomonadati</taxon>
        <taxon>Pseudomonadota</taxon>
        <taxon>Alphaproteobacteria</taxon>
        <taxon>Caulobacterales</taxon>
        <taxon>Caulobacteraceae</taxon>
        <taxon>Caulobacter</taxon>
    </lineage>
</organism>
<accession>A0A2T9J0G9</accession>
<dbReference type="GO" id="GO:0004540">
    <property type="term" value="F:RNA nuclease activity"/>
    <property type="evidence" value="ECO:0007669"/>
    <property type="project" value="InterPro"/>
</dbReference>
<proteinExistence type="inferred from homology"/>
<comment type="cofactor">
    <cofactor evidence="1 8">
        <name>Mg(2+)</name>
        <dbReference type="ChEBI" id="CHEBI:18420"/>
    </cofactor>
</comment>
<evidence type="ECO:0000256" key="3">
    <source>
        <dbReference type="ARBA" id="ARBA00022722"/>
    </source>
</evidence>
<dbReference type="PANTHER" id="PTHR33653:SF1">
    <property type="entry name" value="RIBONUCLEASE VAPC2"/>
    <property type="match status" value="1"/>
</dbReference>
<evidence type="ECO:0000256" key="7">
    <source>
        <dbReference type="ARBA" id="ARBA00038093"/>
    </source>
</evidence>
<dbReference type="EMBL" id="QDKP01000059">
    <property type="protein sequence ID" value="PVM73300.1"/>
    <property type="molecule type" value="Genomic_DNA"/>
</dbReference>
<comment type="similarity">
    <text evidence="7 8">Belongs to the PINc/VapC protein family.</text>
</comment>
<keyword evidence="2 8" id="KW-1277">Toxin-antitoxin system</keyword>
<sequence>MVVDSSAIYAIIAGEPEREQLSDVLDAASRAWVSAATLTECVVVMLGKKTPGDPVAILERFIRIYRLKVVPVDEAQWRLAAEALSRFGKGRHPARLNYGDSFSYALARSLDAPLLFKGDDFAHTDIRPAL</sequence>
<feature type="binding site" evidence="8">
    <location>
        <position position="4"/>
    </location>
    <ligand>
        <name>Mg(2+)</name>
        <dbReference type="ChEBI" id="CHEBI:18420"/>
    </ligand>
</feature>
<comment type="caution">
    <text evidence="10">The sequence shown here is derived from an EMBL/GenBank/DDBJ whole genome shotgun (WGS) entry which is preliminary data.</text>
</comment>
<dbReference type="AlphaFoldDB" id="A0A2T9J0G9"/>
<dbReference type="PANTHER" id="PTHR33653">
    <property type="entry name" value="RIBONUCLEASE VAPC2"/>
    <property type="match status" value="1"/>
</dbReference>
<keyword evidence="5 8" id="KW-0378">Hydrolase</keyword>
<dbReference type="InterPro" id="IPR050556">
    <property type="entry name" value="Type_II_TA_system_RNase"/>
</dbReference>
<keyword evidence="6 8" id="KW-0460">Magnesium</keyword>
<comment type="function">
    <text evidence="8">Toxic component of a toxin-antitoxin (TA) system. An RNase.</text>
</comment>
<dbReference type="Proteomes" id="UP000244913">
    <property type="component" value="Unassembled WGS sequence"/>
</dbReference>
<evidence type="ECO:0000256" key="5">
    <source>
        <dbReference type="ARBA" id="ARBA00022801"/>
    </source>
</evidence>
<evidence type="ECO:0000259" key="9">
    <source>
        <dbReference type="Pfam" id="PF01850"/>
    </source>
</evidence>
<evidence type="ECO:0000256" key="1">
    <source>
        <dbReference type="ARBA" id="ARBA00001946"/>
    </source>
</evidence>
<dbReference type="HAMAP" id="MF_00265">
    <property type="entry name" value="VapC_Nob1"/>
    <property type="match status" value="1"/>
</dbReference>
<gene>
    <name evidence="8" type="primary">vapC</name>
    <name evidence="10" type="ORF">DDF65_21305</name>
</gene>
<dbReference type="GO" id="GO:0000287">
    <property type="term" value="F:magnesium ion binding"/>
    <property type="evidence" value="ECO:0007669"/>
    <property type="project" value="UniProtKB-UniRule"/>
</dbReference>
<dbReference type="EC" id="3.1.-.-" evidence="8"/>
<protein>
    <recommendedName>
        <fullName evidence="8">Ribonuclease VapC</fullName>
        <shortName evidence="8">RNase VapC</shortName>
        <ecNumber evidence="8">3.1.-.-</ecNumber>
    </recommendedName>
    <alternativeName>
        <fullName evidence="8">Toxin VapC</fullName>
    </alternativeName>
</protein>
<reference evidence="10 11" key="1">
    <citation type="submission" date="2018-04" db="EMBL/GenBank/DDBJ databases">
        <title>The genome sequence of Caulobacter sp. 736.</title>
        <authorList>
            <person name="Gao J."/>
            <person name="Sun J."/>
        </authorList>
    </citation>
    <scope>NUCLEOTIDE SEQUENCE [LARGE SCALE GENOMIC DNA]</scope>
    <source>
        <strain evidence="10 11">736</strain>
    </source>
</reference>
<evidence type="ECO:0000256" key="6">
    <source>
        <dbReference type="ARBA" id="ARBA00022842"/>
    </source>
</evidence>
<dbReference type="Gene3D" id="3.40.50.1010">
    <property type="entry name" value="5'-nuclease"/>
    <property type="match status" value="1"/>
</dbReference>
<evidence type="ECO:0000256" key="8">
    <source>
        <dbReference type="HAMAP-Rule" id="MF_00265"/>
    </source>
</evidence>
<dbReference type="GO" id="GO:0090729">
    <property type="term" value="F:toxin activity"/>
    <property type="evidence" value="ECO:0007669"/>
    <property type="project" value="UniProtKB-KW"/>
</dbReference>
<keyword evidence="4 8" id="KW-0479">Metal-binding</keyword>
<feature type="domain" description="PIN" evidence="9">
    <location>
        <begin position="1"/>
        <end position="125"/>
    </location>
</feature>
<keyword evidence="11" id="KW-1185">Reference proteome</keyword>
<dbReference type="Pfam" id="PF01850">
    <property type="entry name" value="PIN"/>
    <property type="match status" value="1"/>
</dbReference>
<dbReference type="RefSeq" id="WP_116569577.1">
    <property type="nucleotide sequence ID" value="NZ_QDKP01000059.1"/>
</dbReference>
<dbReference type="CDD" id="cd09871">
    <property type="entry name" value="PIN_MtVapC28-VapC30-like"/>
    <property type="match status" value="1"/>
</dbReference>
<dbReference type="InterPro" id="IPR022907">
    <property type="entry name" value="VapC_family"/>
</dbReference>
<name>A0A2T9J0G9_9CAUL</name>
<evidence type="ECO:0000313" key="10">
    <source>
        <dbReference type="EMBL" id="PVM73300.1"/>
    </source>
</evidence>
<dbReference type="InterPro" id="IPR002716">
    <property type="entry name" value="PIN_dom"/>
</dbReference>
<feature type="binding site" evidence="8">
    <location>
        <position position="100"/>
    </location>
    <ligand>
        <name>Mg(2+)</name>
        <dbReference type="ChEBI" id="CHEBI:18420"/>
    </ligand>
</feature>
<dbReference type="GO" id="GO:0016787">
    <property type="term" value="F:hydrolase activity"/>
    <property type="evidence" value="ECO:0007669"/>
    <property type="project" value="UniProtKB-KW"/>
</dbReference>